<keyword evidence="15" id="KW-1185">Reference proteome</keyword>
<evidence type="ECO:0000256" key="8">
    <source>
        <dbReference type="ARBA" id="ARBA00023069"/>
    </source>
</evidence>
<evidence type="ECO:0000313" key="15">
    <source>
        <dbReference type="Proteomes" id="UP000007463"/>
    </source>
</evidence>
<evidence type="ECO:0000256" key="7">
    <source>
        <dbReference type="ARBA" id="ARBA00022801"/>
    </source>
</evidence>
<feature type="domain" description="HYDIN/VesB/CFA65-like Ig-like" evidence="13">
    <location>
        <begin position="221"/>
        <end position="300"/>
    </location>
</feature>
<evidence type="ECO:0000256" key="3">
    <source>
        <dbReference type="ARBA" id="ARBA00006429"/>
    </source>
</evidence>
<dbReference type="EMBL" id="CP002542">
    <property type="protein sequence ID" value="AEA44723.1"/>
    <property type="molecule type" value="Genomic_DNA"/>
</dbReference>
<evidence type="ECO:0000256" key="5">
    <source>
        <dbReference type="ARBA" id="ARBA00022722"/>
    </source>
</evidence>
<dbReference type="KEGG" id="fte:Fluta_2742"/>
<dbReference type="PANTHER" id="PTHR33607">
    <property type="entry name" value="ENDONUCLEASE-1"/>
    <property type="match status" value="1"/>
</dbReference>
<accession>F2IGU2</accession>
<dbReference type="SUPFAM" id="SSF54060">
    <property type="entry name" value="His-Me finger endonucleases"/>
    <property type="match status" value="1"/>
</dbReference>
<keyword evidence="6 10" id="KW-0732">Signal</keyword>
<evidence type="ECO:0000256" key="10">
    <source>
        <dbReference type="SAM" id="SignalP"/>
    </source>
</evidence>
<dbReference type="InterPro" id="IPR026444">
    <property type="entry name" value="Secre_tail"/>
</dbReference>
<evidence type="ECO:0000256" key="1">
    <source>
        <dbReference type="ARBA" id="ARBA00004138"/>
    </source>
</evidence>
<evidence type="ECO:0000259" key="13">
    <source>
        <dbReference type="Pfam" id="PF22544"/>
    </source>
</evidence>
<dbReference type="GO" id="GO:0005737">
    <property type="term" value="C:cytoplasm"/>
    <property type="evidence" value="ECO:0007669"/>
    <property type="project" value="UniProtKB-SubCell"/>
</dbReference>
<dbReference type="NCBIfam" id="TIGR04183">
    <property type="entry name" value="Por_Secre_tail"/>
    <property type="match status" value="1"/>
</dbReference>
<name>F2IGU2_FLUTR</name>
<dbReference type="Pfam" id="PF18942">
    <property type="entry name" value="DUF5689"/>
    <property type="match status" value="1"/>
</dbReference>
<dbReference type="NCBIfam" id="NF012200">
    <property type="entry name" value="choice_anch_D"/>
    <property type="match status" value="1"/>
</dbReference>
<dbReference type="eggNOG" id="COG4085">
    <property type="taxonomic scope" value="Bacteria"/>
</dbReference>
<dbReference type="InterPro" id="IPR053879">
    <property type="entry name" value="HYDIN_VesB_CFA65-like_Ig"/>
</dbReference>
<sequence precursor="true">MNKLWILACVTFASLSVKAQATIADARNFAIGQTATIKGVVTNGSELGSIRYVQDGTAALPAFGPALNGVLRGDSITVTGILKDYQGLLELDPVSNVVNHGPVTLLAPLPVPLSAINEMIESKLVRVDNVTFTTTGSFASGNSTVQITDGTTTMDIRINGTTNIDGTAIPTGPVSIIALVGQFNANYQLVPRALNDIFAYVPPAREINVTIGGTTYLTGSQYAIGNTAATTVTIQNTGAGNLTVSGAAFSGAQAGDYSTPFTNTVIAGGATSTLAINFAPAGIGSRLAALTINSDDADEAAYVINLYGIGTNNLATEPTANPTNLTFPTNKAYTFSGSFTPSANTENYLVVYTKNGTAVSGAPVDGTTYKRGDVVGNGQVAYVGPAVNFSPRHVIANETYNIAVFSFNGPAGFQNYKTTAPLTGNITSQGQQIANYYNGINHTSTNFLTSLSALINPHTVISYTNYKITLMTQFEVRDTTDGRSLVVCSYTGERKIFNDPFDWTAQGYSREHTYSHSWMPTNPADNPAKPEYSDQHNLYPVNQNQANSPRSNLPMNVITGNVLFTYLEGRTGMNGSQMVYEPRNAQKGNAARAMFYMATAYNGISGNNWKLPVAQDQNILKTWHLADLPDNYEIARNEYIFSQQNNRNPYVDSTQFACYVDFSNMTYLATGCGSLGLNEELLQQNLVVFPVPATTEMYVQVNGTQINNYKIVSLSGQVIEEKANLTSDLLKLNTTDFNTGTYLIEVETPYGKVSRTFIVE</sequence>
<dbReference type="GO" id="GO:0016787">
    <property type="term" value="F:hydrolase activity"/>
    <property type="evidence" value="ECO:0007669"/>
    <property type="project" value="UniProtKB-KW"/>
</dbReference>
<reference evidence="14 15" key="1">
    <citation type="journal article" date="2011" name="Stand. Genomic Sci.">
        <title>Complete genome sequence of the gliding freshwater bacterium Fluviicola taffensis type strain (RW262).</title>
        <authorList>
            <person name="Woyke T."/>
            <person name="Chertkov O."/>
            <person name="Lapidus A."/>
            <person name="Nolan M."/>
            <person name="Lucas S."/>
            <person name="Del Rio T.G."/>
            <person name="Tice H."/>
            <person name="Cheng J.F."/>
            <person name="Tapia R."/>
            <person name="Han C."/>
            <person name="Goodwin L."/>
            <person name="Pitluck S."/>
            <person name="Liolios K."/>
            <person name="Pagani I."/>
            <person name="Ivanova N."/>
            <person name="Huntemann M."/>
            <person name="Mavromatis K."/>
            <person name="Mikhailova N."/>
            <person name="Pati A."/>
            <person name="Chen A."/>
            <person name="Palaniappan K."/>
            <person name="Land M."/>
            <person name="Hauser L."/>
            <person name="Brambilla E.M."/>
            <person name="Rohde M."/>
            <person name="Mwirichia R."/>
            <person name="Sikorski J."/>
            <person name="Tindall B.J."/>
            <person name="Goker M."/>
            <person name="Bristow J."/>
            <person name="Eisen J.A."/>
            <person name="Markowitz V."/>
            <person name="Hugenholtz P."/>
            <person name="Klenk H.P."/>
            <person name="Kyrpides N.C."/>
        </authorList>
    </citation>
    <scope>NUCLEOTIDE SEQUENCE [LARGE SCALE GENOMIC DNA]</scope>
    <source>
        <strain evidence="15">DSM 16823 / RW262 / RW262</strain>
    </source>
</reference>
<comment type="subcellular location">
    <subcellularLocation>
        <location evidence="1">Cell projection</location>
        <location evidence="1">Cilium</location>
    </subcellularLocation>
    <subcellularLocation>
        <location evidence="2">Cytoplasm</location>
    </subcellularLocation>
</comment>
<feature type="chain" id="PRO_5003283700" evidence="10">
    <location>
        <begin position="20"/>
        <end position="760"/>
    </location>
</feature>
<evidence type="ECO:0000259" key="12">
    <source>
        <dbReference type="Pfam" id="PF18962"/>
    </source>
</evidence>
<proteinExistence type="inferred from homology"/>
<evidence type="ECO:0000256" key="4">
    <source>
        <dbReference type="ARBA" id="ARBA00022490"/>
    </source>
</evidence>
<dbReference type="InterPro" id="IPR044925">
    <property type="entry name" value="His-Me_finger_sf"/>
</dbReference>
<dbReference type="InterPro" id="IPR043744">
    <property type="entry name" value="DUF5689"/>
</dbReference>
<dbReference type="GO" id="GO:0004519">
    <property type="term" value="F:endonuclease activity"/>
    <property type="evidence" value="ECO:0007669"/>
    <property type="project" value="UniProtKB-KW"/>
</dbReference>
<dbReference type="InterPro" id="IPR013783">
    <property type="entry name" value="Ig-like_fold"/>
</dbReference>
<keyword evidence="5" id="KW-0540">Nuclease</keyword>
<reference evidence="15" key="2">
    <citation type="submission" date="2011-02" db="EMBL/GenBank/DDBJ databases">
        <title>The complete genome of Fluviicola taffensis DSM 16823.</title>
        <authorList>
            <consortium name="US DOE Joint Genome Institute (JGI-PGF)"/>
            <person name="Lucas S."/>
            <person name="Copeland A."/>
            <person name="Lapidus A."/>
            <person name="Bruce D."/>
            <person name="Goodwin L."/>
            <person name="Pitluck S."/>
            <person name="Kyrpides N."/>
            <person name="Mavromatis K."/>
            <person name="Ivanova N."/>
            <person name="Mikhailova N."/>
            <person name="Pagani I."/>
            <person name="Chertkov O."/>
            <person name="Detter J.C."/>
            <person name="Han C."/>
            <person name="Tapia R."/>
            <person name="Land M."/>
            <person name="Hauser L."/>
            <person name="Markowitz V."/>
            <person name="Cheng J.-F."/>
            <person name="Hugenholtz P."/>
            <person name="Woyke T."/>
            <person name="Wu D."/>
            <person name="Tindall B."/>
            <person name="Pomrenke H.G."/>
            <person name="Brambilla E."/>
            <person name="Klenk H.-P."/>
            <person name="Eisen J.A."/>
        </authorList>
    </citation>
    <scope>NUCLEOTIDE SEQUENCE [LARGE SCALE GENOMIC DNA]</scope>
    <source>
        <strain evidence="15">DSM 16823 / RW262 / RW262</strain>
    </source>
</reference>
<keyword evidence="7" id="KW-0378">Hydrolase</keyword>
<keyword evidence="4" id="KW-0963">Cytoplasm</keyword>
<dbReference type="Pfam" id="PF18962">
    <property type="entry name" value="Por_Secre_tail"/>
    <property type="match status" value="1"/>
</dbReference>
<keyword evidence="9" id="KW-0966">Cell projection</keyword>
<dbReference type="Proteomes" id="UP000007463">
    <property type="component" value="Chromosome"/>
</dbReference>
<evidence type="ECO:0000313" key="14">
    <source>
        <dbReference type="EMBL" id="AEA44723.1"/>
    </source>
</evidence>
<dbReference type="OrthoDB" id="5485925at2"/>
<dbReference type="InterPro" id="IPR007346">
    <property type="entry name" value="Endonuclease-I"/>
</dbReference>
<dbReference type="Gene3D" id="2.60.40.10">
    <property type="entry name" value="Immunoglobulins"/>
    <property type="match status" value="1"/>
</dbReference>
<dbReference type="AlphaFoldDB" id="F2IGU2"/>
<evidence type="ECO:0000256" key="6">
    <source>
        <dbReference type="ARBA" id="ARBA00022729"/>
    </source>
</evidence>
<dbReference type="Pfam" id="PF22544">
    <property type="entry name" value="HYDIN_VesB_CFA65-like_Ig"/>
    <property type="match status" value="1"/>
</dbReference>
<keyword evidence="8" id="KW-0969">Cilium</keyword>
<dbReference type="HOGENOM" id="CLU_366715_0_0_10"/>
<comment type="similarity">
    <text evidence="3">Belongs to the EndA/NucM nuclease family.</text>
</comment>
<feature type="domain" description="Secretion system C-terminal sorting" evidence="12">
    <location>
        <begin position="688"/>
        <end position="759"/>
    </location>
</feature>
<gene>
    <name evidence="14" type="ordered locus">Fluta_2742</name>
</gene>
<evidence type="ECO:0000256" key="2">
    <source>
        <dbReference type="ARBA" id="ARBA00004496"/>
    </source>
</evidence>
<feature type="signal peptide" evidence="10">
    <location>
        <begin position="1"/>
        <end position="19"/>
    </location>
</feature>
<dbReference type="Pfam" id="PF04231">
    <property type="entry name" value="Endonuclease_1"/>
    <property type="match status" value="1"/>
</dbReference>
<evidence type="ECO:0000256" key="9">
    <source>
        <dbReference type="ARBA" id="ARBA00023273"/>
    </source>
</evidence>
<feature type="domain" description="DUF5689" evidence="11">
    <location>
        <begin position="99"/>
        <end position="197"/>
    </location>
</feature>
<protein>
    <submittedName>
        <fullName evidence="14">Endonuclease I</fullName>
    </submittedName>
</protein>
<dbReference type="PANTHER" id="PTHR33607:SF2">
    <property type="entry name" value="ENDONUCLEASE-1"/>
    <property type="match status" value="1"/>
</dbReference>
<keyword evidence="14" id="KW-0255">Endonuclease</keyword>
<organism evidence="14 15">
    <name type="scientific">Fluviicola taffensis (strain DSM 16823 / NCIMB 13979 / RW262)</name>
    <dbReference type="NCBI Taxonomy" id="755732"/>
    <lineage>
        <taxon>Bacteria</taxon>
        <taxon>Pseudomonadati</taxon>
        <taxon>Bacteroidota</taxon>
        <taxon>Flavobacteriia</taxon>
        <taxon>Flavobacteriales</taxon>
        <taxon>Crocinitomicaceae</taxon>
        <taxon>Fluviicola</taxon>
    </lineage>
</organism>
<dbReference type="RefSeq" id="WP_013687492.1">
    <property type="nucleotide sequence ID" value="NC_015321.1"/>
</dbReference>
<dbReference type="eggNOG" id="COG2356">
    <property type="taxonomic scope" value="Bacteria"/>
</dbReference>
<dbReference type="STRING" id="755732.Fluta_2742"/>
<evidence type="ECO:0000259" key="11">
    <source>
        <dbReference type="Pfam" id="PF18942"/>
    </source>
</evidence>